<protein>
    <submittedName>
        <fullName evidence="1">Uncharacterized protein</fullName>
    </submittedName>
</protein>
<feature type="non-terminal residue" evidence="1">
    <location>
        <position position="185"/>
    </location>
</feature>
<dbReference type="Gene3D" id="1.25.40.280">
    <property type="entry name" value="alix/aip1 like domains"/>
    <property type="match status" value="1"/>
</dbReference>
<comment type="caution">
    <text evidence="1">The sequence shown here is derived from an EMBL/GenBank/DDBJ whole genome shotgun (WGS) entry which is preliminary data.</text>
</comment>
<dbReference type="Proteomes" id="UP001331761">
    <property type="component" value="Unassembled WGS sequence"/>
</dbReference>
<evidence type="ECO:0000313" key="1">
    <source>
        <dbReference type="EMBL" id="KAK5975728.1"/>
    </source>
</evidence>
<dbReference type="AlphaFoldDB" id="A0AAN8G397"/>
<proteinExistence type="predicted"/>
<sequence>EPKLIPEGLEMEQLESYKLRAGEEEFLFEFRQCRKHSLYTTSTFPTGRSQDGFEEHPRICVGVSTQPGWLMTSAVILFNQVLFFPGDDPSKGTSKLAPVQRYQWGHSMLGTLATEMSDSWFEALNLIDCMAMWLSKHAAWVAGKDDVRDYEAKECLTCLRRAAGMFSYVGTHIGRLSGTGDFEGA</sequence>
<dbReference type="InterPro" id="IPR038499">
    <property type="entry name" value="BRO1_sf"/>
</dbReference>
<name>A0AAN8G397_TRICO</name>
<dbReference type="PANTHER" id="PTHR23032:SF13">
    <property type="entry name" value="BRO1 DOMAIN-CONTAINING PROTEIN BROX"/>
    <property type="match status" value="1"/>
</dbReference>
<reference evidence="1 2" key="1">
    <citation type="submission" date="2019-10" db="EMBL/GenBank/DDBJ databases">
        <title>Assembly and Annotation for the nematode Trichostrongylus colubriformis.</title>
        <authorList>
            <person name="Martin J."/>
        </authorList>
    </citation>
    <scope>NUCLEOTIDE SEQUENCE [LARGE SCALE GENOMIC DNA]</scope>
    <source>
        <strain evidence="1">G859</strain>
        <tissue evidence="1">Whole worm</tissue>
    </source>
</reference>
<evidence type="ECO:0000313" key="2">
    <source>
        <dbReference type="Proteomes" id="UP001331761"/>
    </source>
</evidence>
<dbReference type="EMBL" id="WIXE01012693">
    <property type="protein sequence ID" value="KAK5975728.1"/>
    <property type="molecule type" value="Genomic_DNA"/>
</dbReference>
<organism evidence="1 2">
    <name type="scientific">Trichostrongylus colubriformis</name>
    <name type="common">Black scour worm</name>
    <dbReference type="NCBI Taxonomy" id="6319"/>
    <lineage>
        <taxon>Eukaryota</taxon>
        <taxon>Metazoa</taxon>
        <taxon>Ecdysozoa</taxon>
        <taxon>Nematoda</taxon>
        <taxon>Chromadorea</taxon>
        <taxon>Rhabditida</taxon>
        <taxon>Rhabditina</taxon>
        <taxon>Rhabditomorpha</taxon>
        <taxon>Strongyloidea</taxon>
        <taxon>Trichostrongylidae</taxon>
        <taxon>Trichostrongylus</taxon>
    </lineage>
</organism>
<gene>
    <name evidence="1" type="ORF">GCK32_016507</name>
</gene>
<keyword evidence="2" id="KW-1185">Reference proteome</keyword>
<accession>A0AAN8G397</accession>
<dbReference type="InterPro" id="IPR038898">
    <property type="entry name" value="BROX"/>
</dbReference>
<feature type="non-terminal residue" evidence="1">
    <location>
        <position position="1"/>
    </location>
</feature>
<dbReference type="PANTHER" id="PTHR23032">
    <property type="entry name" value="BRO1 DOMAIN-CONTAINING PROTEIN BROX"/>
    <property type="match status" value="1"/>
</dbReference>